<dbReference type="VEuPathDB" id="FungiDB:P170DRAFT_461461"/>
<dbReference type="Proteomes" id="UP000234275">
    <property type="component" value="Unassembled WGS sequence"/>
</dbReference>
<dbReference type="OrthoDB" id="3830579at2759"/>
<evidence type="ECO:0008006" key="3">
    <source>
        <dbReference type="Google" id="ProtNLM"/>
    </source>
</evidence>
<accession>A0A2I2GRZ5</accession>
<keyword evidence="2" id="KW-1185">Reference proteome</keyword>
<name>A0A2I2GRZ5_9EURO</name>
<organism evidence="1 2">
    <name type="scientific">Aspergillus steynii IBT 23096</name>
    <dbReference type="NCBI Taxonomy" id="1392250"/>
    <lineage>
        <taxon>Eukaryota</taxon>
        <taxon>Fungi</taxon>
        <taxon>Dikarya</taxon>
        <taxon>Ascomycota</taxon>
        <taxon>Pezizomycotina</taxon>
        <taxon>Eurotiomycetes</taxon>
        <taxon>Eurotiomycetidae</taxon>
        <taxon>Eurotiales</taxon>
        <taxon>Aspergillaceae</taxon>
        <taxon>Aspergillus</taxon>
        <taxon>Aspergillus subgen. Circumdati</taxon>
    </lineage>
</organism>
<dbReference type="Gene3D" id="3.30.70.100">
    <property type="match status" value="1"/>
</dbReference>
<gene>
    <name evidence="1" type="ORF">P170DRAFT_461461</name>
</gene>
<reference evidence="1 2" key="1">
    <citation type="submission" date="2016-12" db="EMBL/GenBank/DDBJ databases">
        <title>The genomes of Aspergillus section Nigri reveals drivers in fungal speciation.</title>
        <authorList>
            <consortium name="DOE Joint Genome Institute"/>
            <person name="Vesth T.C."/>
            <person name="Nybo J."/>
            <person name="Theobald S."/>
            <person name="Brandl J."/>
            <person name="Frisvad J.C."/>
            <person name="Nielsen K.F."/>
            <person name="Lyhne E.K."/>
            <person name="Kogle M.E."/>
            <person name="Kuo A."/>
            <person name="Riley R."/>
            <person name="Clum A."/>
            <person name="Nolan M."/>
            <person name="Lipzen A."/>
            <person name="Salamov A."/>
            <person name="Henrissat B."/>
            <person name="Wiebenga A."/>
            <person name="De Vries R.P."/>
            <person name="Grigoriev I.V."/>
            <person name="Mortensen U.H."/>
            <person name="Andersen M.R."/>
            <person name="Baker S.E."/>
        </authorList>
    </citation>
    <scope>NUCLEOTIDE SEQUENCE [LARGE SCALE GENOMIC DNA]</scope>
    <source>
        <strain evidence="1 2">IBT 23096</strain>
    </source>
</reference>
<evidence type="ECO:0000313" key="1">
    <source>
        <dbReference type="EMBL" id="PLB55640.1"/>
    </source>
</evidence>
<sequence length="230" mass="25469">MVHPVTELIYFQLKSTVKPEDLANEEGQALLDLFNNTKQQSGYQSSAWGRTKEDENIVVWVIDWADAHDGIQQTLLTPYIEPSTQATIIFTTLTPPPPSSTTPKTHRLTTNPVTELCALAFPNTMAPEEHEALSSDLINFRRALTESLPEGSRPTAWAMGYVERPGTMAHEKSGDGQAFVHLLAVGWESKEKHMEIKGTEEFTGSIQPIREKMLSPVPGLGMKHVSFVGV</sequence>
<protein>
    <recommendedName>
        <fullName evidence="3">ABM domain-containing protein</fullName>
    </recommendedName>
</protein>
<evidence type="ECO:0000313" key="2">
    <source>
        <dbReference type="Proteomes" id="UP000234275"/>
    </source>
</evidence>
<dbReference type="STRING" id="1392250.A0A2I2GRZ5"/>
<proteinExistence type="predicted"/>
<dbReference type="AlphaFoldDB" id="A0A2I2GRZ5"/>
<dbReference type="GeneID" id="36559735"/>
<dbReference type="RefSeq" id="XP_024710942.1">
    <property type="nucleotide sequence ID" value="XM_024852037.1"/>
</dbReference>
<dbReference type="EMBL" id="MSFO01000001">
    <property type="protein sequence ID" value="PLB55640.1"/>
    <property type="molecule type" value="Genomic_DNA"/>
</dbReference>
<comment type="caution">
    <text evidence="1">The sequence shown here is derived from an EMBL/GenBank/DDBJ whole genome shotgun (WGS) entry which is preliminary data.</text>
</comment>